<evidence type="ECO:0000313" key="2">
    <source>
        <dbReference type="EMBL" id="QES30606.1"/>
    </source>
</evidence>
<name>A0A5P2BJJ6_STRVZ</name>
<proteinExistence type="predicted"/>
<dbReference type="AlphaFoldDB" id="A0A5P2BJJ6"/>
<feature type="compositionally biased region" description="Basic and acidic residues" evidence="1">
    <location>
        <begin position="73"/>
        <end position="88"/>
    </location>
</feature>
<keyword evidence="3" id="KW-1185">Reference proteome</keyword>
<feature type="region of interest" description="Disordered" evidence="1">
    <location>
        <begin position="32"/>
        <end position="132"/>
    </location>
</feature>
<gene>
    <name evidence="2" type="ORF">DEJ47_33000</name>
</gene>
<feature type="compositionally biased region" description="Low complexity" evidence="1">
    <location>
        <begin position="96"/>
        <end position="132"/>
    </location>
</feature>
<sequence>MQSIRVLAARLLLRMERALMPVPAFVPLAVPVLADPAPPRGRRRTASTLFSEAHPGAAWEGEGAPPATGQARGEAERAEAEAELRRQISEWASEVAGRAAADPLAGPAAGPGTTPGTDPSADPGTDPSGFGR</sequence>
<protein>
    <submittedName>
        <fullName evidence="2">Uncharacterized protein</fullName>
    </submittedName>
</protein>
<dbReference type="RefSeq" id="WP_150174539.1">
    <property type="nucleotide sequence ID" value="NZ_CP029193.1"/>
</dbReference>
<feature type="compositionally biased region" description="Low complexity" evidence="1">
    <location>
        <begin position="52"/>
        <end position="67"/>
    </location>
</feature>
<dbReference type="EMBL" id="CP029193">
    <property type="protein sequence ID" value="QES30606.1"/>
    <property type="molecule type" value="Genomic_DNA"/>
</dbReference>
<reference evidence="2 3" key="1">
    <citation type="submission" date="2018-05" db="EMBL/GenBank/DDBJ databases">
        <title>Streptomyces venezuelae.</title>
        <authorList>
            <person name="Kim W."/>
            <person name="Lee N."/>
            <person name="Cho B.-K."/>
        </authorList>
    </citation>
    <scope>NUCLEOTIDE SEQUENCE [LARGE SCALE GENOMIC DNA]</scope>
    <source>
        <strain evidence="2 3">ATCC 14583</strain>
    </source>
</reference>
<organism evidence="2 3">
    <name type="scientific">Streptomyces venezuelae</name>
    <dbReference type="NCBI Taxonomy" id="54571"/>
    <lineage>
        <taxon>Bacteria</taxon>
        <taxon>Bacillati</taxon>
        <taxon>Actinomycetota</taxon>
        <taxon>Actinomycetes</taxon>
        <taxon>Kitasatosporales</taxon>
        <taxon>Streptomycetaceae</taxon>
        <taxon>Streptomyces</taxon>
    </lineage>
</organism>
<evidence type="ECO:0000313" key="3">
    <source>
        <dbReference type="Proteomes" id="UP000323046"/>
    </source>
</evidence>
<dbReference type="Proteomes" id="UP000323046">
    <property type="component" value="Chromosome"/>
</dbReference>
<accession>A0A5P2BJJ6</accession>
<evidence type="ECO:0000256" key="1">
    <source>
        <dbReference type="SAM" id="MobiDB-lite"/>
    </source>
</evidence>